<sequence length="382" mass="43443">MAFFDEAFEEQRLQNAKLLRIELDMRGPADAAAVVVFAFVIFITFLAVLFMLWNREYQPIKAKSPFLMACLFVGGIFWYVGDIRLCGHIQQYGTGLAECHASNIWMHAVSGMFAVCGLYAFRSQMLYQIFQMNKPCRGIKFYLPTIVYCTIVFAFAIVMQALSDTQTMYYVAPLDICGTSDAYKIVILILLWGAVIYESVMFWRIRNIKSSFNESREMAVVSTVSILVLLMTTVIAFVTPTYPLLLRYRVTMTFVSQFSVHLTWWSIMAVPIYQCMFNRHKYLLKWRARLREDGLQREYQADSKAGMKPISDKPFKGLPTTYADMVSTTNDFYYGNESGARLFAPLAYSDGGAIIGHEAPSDISNSCRESAVGSNGINRRLV</sequence>
<keyword evidence="3 5" id="KW-1133">Transmembrane helix</keyword>
<gene>
    <name evidence="7" type="ORF">H4R26_000642</name>
</gene>
<protein>
    <recommendedName>
        <fullName evidence="6">G-protein coupled receptors family 3 profile domain-containing protein</fullName>
    </recommendedName>
</protein>
<feature type="transmembrane region" description="Helical" evidence="5">
    <location>
        <begin position="258"/>
        <end position="277"/>
    </location>
</feature>
<name>A0A9W8EK01_9FUNG</name>
<keyword evidence="2 5" id="KW-0812">Transmembrane</keyword>
<evidence type="ECO:0000256" key="2">
    <source>
        <dbReference type="ARBA" id="ARBA00022692"/>
    </source>
</evidence>
<feature type="transmembrane region" description="Helical" evidence="5">
    <location>
        <begin position="217"/>
        <end position="238"/>
    </location>
</feature>
<comment type="caution">
    <text evidence="7">The sequence shown here is derived from an EMBL/GenBank/DDBJ whole genome shotgun (WGS) entry which is preliminary data.</text>
</comment>
<evidence type="ECO:0000256" key="3">
    <source>
        <dbReference type="ARBA" id="ARBA00022989"/>
    </source>
</evidence>
<evidence type="ECO:0000313" key="7">
    <source>
        <dbReference type="EMBL" id="KAJ2007684.1"/>
    </source>
</evidence>
<evidence type="ECO:0000256" key="5">
    <source>
        <dbReference type="SAM" id="Phobius"/>
    </source>
</evidence>
<dbReference type="InterPro" id="IPR017978">
    <property type="entry name" value="GPCR_3_C"/>
</dbReference>
<evidence type="ECO:0000256" key="4">
    <source>
        <dbReference type="ARBA" id="ARBA00023136"/>
    </source>
</evidence>
<feature type="transmembrane region" description="Helical" evidence="5">
    <location>
        <begin position="141"/>
        <end position="162"/>
    </location>
</feature>
<dbReference type="AlphaFoldDB" id="A0A9W8EK01"/>
<feature type="transmembrane region" description="Helical" evidence="5">
    <location>
        <begin position="31"/>
        <end position="53"/>
    </location>
</feature>
<dbReference type="GO" id="GO:0004930">
    <property type="term" value="F:G protein-coupled receptor activity"/>
    <property type="evidence" value="ECO:0007669"/>
    <property type="project" value="InterPro"/>
</dbReference>
<accession>A0A9W8EK01</accession>
<dbReference type="Pfam" id="PF00003">
    <property type="entry name" value="7tm_3"/>
    <property type="match status" value="1"/>
</dbReference>
<evidence type="ECO:0000313" key="8">
    <source>
        <dbReference type="Proteomes" id="UP001150907"/>
    </source>
</evidence>
<keyword evidence="8" id="KW-1185">Reference proteome</keyword>
<dbReference type="GO" id="GO:0016020">
    <property type="term" value="C:membrane"/>
    <property type="evidence" value="ECO:0007669"/>
    <property type="project" value="UniProtKB-SubCell"/>
</dbReference>
<dbReference type="Proteomes" id="UP001150907">
    <property type="component" value="Unassembled WGS sequence"/>
</dbReference>
<feature type="transmembrane region" description="Helical" evidence="5">
    <location>
        <begin position="182"/>
        <end position="205"/>
    </location>
</feature>
<evidence type="ECO:0000259" key="6">
    <source>
        <dbReference type="Pfam" id="PF00003"/>
    </source>
</evidence>
<reference evidence="7" key="1">
    <citation type="submission" date="2022-07" db="EMBL/GenBank/DDBJ databases">
        <title>Phylogenomic reconstructions and comparative analyses of Kickxellomycotina fungi.</title>
        <authorList>
            <person name="Reynolds N.K."/>
            <person name="Stajich J.E."/>
            <person name="Barry K."/>
            <person name="Grigoriev I.V."/>
            <person name="Crous P."/>
            <person name="Smith M.E."/>
        </authorList>
    </citation>
    <scope>NUCLEOTIDE SEQUENCE</scope>
    <source>
        <strain evidence="7">IMI 214461</strain>
    </source>
</reference>
<organism evidence="7 8">
    <name type="scientific">Coemansia thaxteri</name>
    <dbReference type="NCBI Taxonomy" id="2663907"/>
    <lineage>
        <taxon>Eukaryota</taxon>
        <taxon>Fungi</taxon>
        <taxon>Fungi incertae sedis</taxon>
        <taxon>Zoopagomycota</taxon>
        <taxon>Kickxellomycotina</taxon>
        <taxon>Kickxellomycetes</taxon>
        <taxon>Kickxellales</taxon>
        <taxon>Kickxellaceae</taxon>
        <taxon>Coemansia</taxon>
    </lineage>
</organism>
<dbReference type="EMBL" id="JANBQF010000020">
    <property type="protein sequence ID" value="KAJ2007684.1"/>
    <property type="molecule type" value="Genomic_DNA"/>
</dbReference>
<keyword evidence="4 5" id="KW-0472">Membrane</keyword>
<feature type="domain" description="G-protein coupled receptors family 3 profile" evidence="6">
    <location>
        <begin position="28"/>
        <end position="269"/>
    </location>
</feature>
<comment type="subcellular location">
    <subcellularLocation>
        <location evidence="1">Membrane</location>
        <topology evidence="1">Multi-pass membrane protein</topology>
    </subcellularLocation>
</comment>
<proteinExistence type="predicted"/>
<dbReference type="OrthoDB" id="5592846at2759"/>
<feature type="transmembrane region" description="Helical" evidence="5">
    <location>
        <begin position="101"/>
        <end position="121"/>
    </location>
</feature>
<evidence type="ECO:0000256" key="1">
    <source>
        <dbReference type="ARBA" id="ARBA00004141"/>
    </source>
</evidence>
<feature type="transmembrane region" description="Helical" evidence="5">
    <location>
        <begin position="65"/>
        <end position="81"/>
    </location>
</feature>